<evidence type="ECO:0000313" key="8">
    <source>
        <dbReference type="EMBL" id="RZO23771.1"/>
    </source>
</evidence>
<dbReference type="InterPro" id="IPR036086">
    <property type="entry name" value="ParB/Sulfiredoxin_sf"/>
</dbReference>
<keyword evidence="3" id="KW-0159">Chromosome partition</keyword>
<comment type="similarity">
    <text evidence="1">Belongs to the ParB family.</text>
</comment>
<proteinExistence type="inferred from homology"/>
<dbReference type="FunFam" id="1.10.10.2830:FF:000001">
    <property type="entry name" value="Chromosome partitioning protein ParB"/>
    <property type="match status" value="1"/>
</dbReference>
<feature type="region of interest" description="Disordered" evidence="6">
    <location>
        <begin position="1"/>
        <end position="42"/>
    </location>
</feature>
<evidence type="ECO:0000256" key="4">
    <source>
        <dbReference type="ARBA" id="ARBA00023125"/>
    </source>
</evidence>
<gene>
    <name evidence="8" type="ORF">EVA99_03285</name>
</gene>
<dbReference type="AlphaFoldDB" id="A0A520MRC6"/>
<dbReference type="SUPFAM" id="SSF109709">
    <property type="entry name" value="KorB DNA-binding domain-like"/>
    <property type="match status" value="1"/>
</dbReference>
<dbReference type="SMART" id="SM00470">
    <property type="entry name" value="ParB"/>
    <property type="match status" value="1"/>
</dbReference>
<organism evidence="8 9">
    <name type="scientific">SAR86 cluster bacterium</name>
    <dbReference type="NCBI Taxonomy" id="2030880"/>
    <lineage>
        <taxon>Bacteria</taxon>
        <taxon>Pseudomonadati</taxon>
        <taxon>Pseudomonadota</taxon>
        <taxon>Gammaproteobacteria</taxon>
        <taxon>SAR86 cluster</taxon>
    </lineage>
</organism>
<keyword evidence="4" id="KW-0238">DNA-binding</keyword>
<dbReference type="NCBIfam" id="TIGR00180">
    <property type="entry name" value="parB_part"/>
    <property type="match status" value="1"/>
</dbReference>
<dbReference type="Gene3D" id="1.10.10.2830">
    <property type="match status" value="1"/>
</dbReference>
<dbReference type="Pfam" id="PF02195">
    <property type="entry name" value="ParB_N"/>
    <property type="match status" value="1"/>
</dbReference>
<dbReference type="InterPro" id="IPR004437">
    <property type="entry name" value="ParB/RepB/Spo0J"/>
</dbReference>
<dbReference type="EMBL" id="SHBL01000026">
    <property type="protein sequence ID" value="RZO23771.1"/>
    <property type="molecule type" value="Genomic_DNA"/>
</dbReference>
<dbReference type="GO" id="GO:0003677">
    <property type="term" value="F:DNA binding"/>
    <property type="evidence" value="ECO:0007669"/>
    <property type="project" value="UniProtKB-KW"/>
</dbReference>
<comment type="caution">
    <text evidence="8">The sequence shown here is derived from an EMBL/GenBank/DDBJ whole genome shotgun (WGS) entry which is preliminary data.</text>
</comment>
<dbReference type="PANTHER" id="PTHR33375:SF1">
    <property type="entry name" value="CHROMOSOME-PARTITIONING PROTEIN PARB-RELATED"/>
    <property type="match status" value="1"/>
</dbReference>
<sequence length="291" mass="32338">MTKKTSLNKGLQALLGETTKAPTPTPKKPNNKTNPTTKTPTNELNISAIKTNQYQPRTTFDEKKLKELSESIKKHGVIQPVLVRQEGTNYELIAGERRLRASKLAGLKKIPAVVAKISNTQSLEIAILENVQREDLNPLEVSKGYQRLREEFGYTQEQVAKSVGKPRSSIANSLRLLALPPKVQKELEKGTISEGHGKVLLGVEHNKVDQLLESVTREGLSVRALEKLLEEQPNSTKNKKEKSRDELNLESALSSKLGSKVSIEDTKGKGKMVIKYYSYDELDGIIEKISS</sequence>
<dbReference type="FunFam" id="3.90.1530.30:FF:000001">
    <property type="entry name" value="Chromosome partitioning protein ParB"/>
    <property type="match status" value="1"/>
</dbReference>
<dbReference type="Proteomes" id="UP000320146">
    <property type="component" value="Unassembled WGS sequence"/>
</dbReference>
<dbReference type="GO" id="GO:0005694">
    <property type="term" value="C:chromosome"/>
    <property type="evidence" value="ECO:0007669"/>
    <property type="project" value="TreeGrafter"/>
</dbReference>
<evidence type="ECO:0000256" key="6">
    <source>
        <dbReference type="SAM" id="MobiDB-lite"/>
    </source>
</evidence>
<accession>A0A520MRC6</accession>
<dbReference type="SUPFAM" id="SSF110849">
    <property type="entry name" value="ParB/Sulfiredoxin"/>
    <property type="match status" value="1"/>
</dbReference>
<dbReference type="PANTHER" id="PTHR33375">
    <property type="entry name" value="CHROMOSOME-PARTITIONING PROTEIN PARB-RELATED"/>
    <property type="match status" value="1"/>
</dbReference>
<protein>
    <recommendedName>
        <fullName evidence="2">Probable chromosome-partitioning protein ParB</fullName>
    </recommendedName>
</protein>
<reference evidence="8 9" key="1">
    <citation type="submission" date="2019-02" db="EMBL/GenBank/DDBJ databases">
        <title>Prokaryotic population dynamics and viral predation in marine succession experiment using metagenomics: the confinement effect.</title>
        <authorList>
            <person name="Haro-Moreno J.M."/>
            <person name="Rodriguez-Valera F."/>
            <person name="Lopez-Perez M."/>
        </authorList>
    </citation>
    <scope>NUCLEOTIDE SEQUENCE [LARGE SCALE GENOMIC DNA]</scope>
    <source>
        <strain evidence="8">MED-G166</strain>
    </source>
</reference>
<dbReference type="CDD" id="cd16393">
    <property type="entry name" value="SPO0J_N"/>
    <property type="match status" value="1"/>
</dbReference>
<evidence type="ECO:0000256" key="5">
    <source>
        <dbReference type="ARBA" id="ARBA00025472"/>
    </source>
</evidence>
<dbReference type="InterPro" id="IPR050336">
    <property type="entry name" value="Chromosome_partition/occlusion"/>
</dbReference>
<evidence type="ECO:0000256" key="1">
    <source>
        <dbReference type="ARBA" id="ARBA00006295"/>
    </source>
</evidence>
<dbReference type="Gene3D" id="3.90.1530.30">
    <property type="match status" value="1"/>
</dbReference>
<dbReference type="GO" id="GO:0007059">
    <property type="term" value="P:chromosome segregation"/>
    <property type="evidence" value="ECO:0007669"/>
    <property type="project" value="UniProtKB-KW"/>
</dbReference>
<feature type="compositionally biased region" description="Low complexity" evidence="6">
    <location>
        <begin position="31"/>
        <end position="42"/>
    </location>
</feature>
<dbReference type="InterPro" id="IPR057240">
    <property type="entry name" value="ParB_dimer_C"/>
</dbReference>
<name>A0A520MRC6_9GAMM</name>
<dbReference type="Pfam" id="PF23552">
    <property type="entry name" value="ParB_C"/>
    <property type="match status" value="1"/>
</dbReference>
<dbReference type="InterPro" id="IPR003115">
    <property type="entry name" value="ParB_N"/>
</dbReference>
<evidence type="ECO:0000256" key="2">
    <source>
        <dbReference type="ARBA" id="ARBA00022372"/>
    </source>
</evidence>
<evidence type="ECO:0000259" key="7">
    <source>
        <dbReference type="SMART" id="SM00470"/>
    </source>
</evidence>
<comment type="function">
    <text evidence="5">Involved in chromosome partition. Localize to both poles of the predivisional cell following completion of DNA replication. Binds to the DNA origin of replication.</text>
</comment>
<dbReference type="Pfam" id="PF17762">
    <property type="entry name" value="HTH_ParB"/>
    <property type="match status" value="1"/>
</dbReference>
<evidence type="ECO:0000313" key="9">
    <source>
        <dbReference type="Proteomes" id="UP000320146"/>
    </source>
</evidence>
<dbReference type="InterPro" id="IPR041468">
    <property type="entry name" value="HTH_ParB/Spo0J"/>
</dbReference>
<evidence type="ECO:0000256" key="3">
    <source>
        <dbReference type="ARBA" id="ARBA00022829"/>
    </source>
</evidence>
<feature type="domain" description="ParB-like N-terminal" evidence="7">
    <location>
        <begin position="42"/>
        <end position="131"/>
    </location>
</feature>